<comment type="caution">
    <text evidence="3">The sequence shown here is derived from an EMBL/GenBank/DDBJ whole genome shotgun (WGS) entry which is preliminary data.</text>
</comment>
<dbReference type="Proteomes" id="UP000236151">
    <property type="component" value="Unassembled WGS sequence"/>
</dbReference>
<evidence type="ECO:0000256" key="1">
    <source>
        <dbReference type="SAM" id="Phobius"/>
    </source>
</evidence>
<feature type="transmembrane region" description="Helical" evidence="1">
    <location>
        <begin position="36"/>
        <end position="54"/>
    </location>
</feature>
<keyword evidence="1" id="KW-0812">Transmembrane</keyword>
<dbReference type="PANTHER" id="PTHR30336:SF4">
    <property type="entry name" value="ENVELOPE BIOGENESIS FACTOR ELYC"/>
    <property type="match status" value="1"/>
</dbReference>
<feature type="transmembrane region" description="Helical" evidence="1">
    <location>
        <begin position="74"/>
        <end position="92"/>
    </location>
</feature>
<protein>
    <recommendedName>
        <fullName evidence="2">DUF218 domain-containing protein</fullName>
    </recommendedName>
</protein>
<accession>A0A2K2FC12</accession>
<organism evidence="3 4">
    <name type="scientific">Clostridium thermosuccinogenes</name>
    <dbReference type="NCBI Taxonomy" id="84032"/>
    <lineage>
        <taxon>Bacteria</taxon>
        <taxon>Bacillati</taxon>
        <taxon>Bacillota</taxon>
        <taxon>Clostridia</taxon>
        <taxon>Eubacteriales</taxon>
        <taxon>Clostridiaceae</taxon>
        <taxon>Clostridium</taxon>
    </lineage>
</organism>
<name>A0A2K2FC12_9CLOT</name>
<keyword evidence="1" id="KW-1133">Transmembrane helix</keyword>
<keyword evidence="1" id="KW-0472">Membrane</keyword>
<dbReference type="KEGG" id="cthd:CDO33_09730"/>
<keyword evidence="4" id="KW-1185">Reference proteome</keyword>
<dbReference type="CDD" id="cd06259">
    <property type="entry name" value="YdcF-like"/>
    <property type="match status" value="1"/>
</dbReference>
<sequence>MQRLKRVFYIILLISGISGIFNTLVLLFYAGMNLGILLPGLAGIVLIAYACLKLSVYKDKAIIKSRIMRNLIKAGLIAFAVSFVLIEGLIIYNNRSQDDVRTDYLIILGAGLNGETVSLTLKQRLDKGIEYLNRYPDTKVIVSGGQGYGEDISEAEAMKRYLVNRGINPERVIMEDKSTSTMENFRFSKKLISDMENQDIDKIMIVTNDFHMLRSKMLARRNGFEPYGITCGTPISVRFNSYLREYFALIKSFLLDR</sequence>
<dbReference type="GO" id="GO:0005886">
    <property type="term" value="C:plasma membrane"/>
    <property type="evidence" value="ECO:0007669"/>
    <property type="project" value="TreeGrafter"/>
</dbReference>
<dbReference type="Pfam" id="PF02698">
    <property type="entry name" value="DUF218"/>
    <property type="match status" value="1"/>
</dbReference>
<dbReference type="InterPro" id="IPR051599">
    <property type="entry name" value="Cell_Envelope_Assoc"/>
</dbReference>
<dbReference type="Gene3D" id="3.40.50.620">
    <property type="entry name" value="HUPs"/>
    <property type="match status" value="1"/>
</dbReference>
<evidence type="ECO:0000259" key="2">
    <source>
        <dbReference type="Pfam" id="PF02698"/>
    </source>
</evidence>
<proteinExistence type="predicted"/>
<reference evidence="3 4" key="1">
    <citation type="submission" date="2017-06" db="EMBL/GenBank/DDBJ databases">
        <title>Investigating the central metabolism of Clostridium thermosuccinogenes.</title>
        <authorList>
            <person name="Koendjbiharie J.G."/>
            <person name="van Kranenburg R."/>
        </authorList>
    </citation>
    <scope>NUCLEOTIDE SEQUENCE [LARGE SCALE GENOMIC DNA]</scope>
    <source>
        <strain evidence="3 4">DSM 5806</strain>
    </source>
</reference>
<feature type="domain" description="DUF218" evidence="2">
    <location>
        <begin position="103"/>
        <end position="246"/>
    </location>
</feature>
<dbReference type="SUPFAM" id="SSF103088">
    <property type="entry name" value="OmpA-like"/>
    <property type="match status" value="1"/>
</dbReference>
<dbReference type="GO" id="GO:0000270">
    <property type="term" value="P:peptidoglycan metabolic process"/>
    <property type="evidence" value="ECO:0007669"/>
    <property type="project" value="TreeGrafter"/>
</dbReference>
<evidence type="ECO:0000313" key="3">
    <source>
        <dbReference type="EMBL" id="PNT97520.1"/>
    </source>
</evidence>
<evidence type="ECO:0000313" key="4">
    <source>
        <dbReference type="Proteomes" id="UP000236151"/>
    </source>
</evidence>
<dbReference type="OrthoDB" id="9782395at2"/>
<dbReference type="EMBL" id="NIOJ01000036">
    <property type="protein sequence ID" value="PNT97520.1"/>
    <property type="molecule type" value="Genomic_DNA"/>
</dbReference>
<dbReference type="PANTHER" id="PTHR30336">
    <property type="entry name" value="INNER MEMBRANE PROTEIN, PROBABLE PERMEASE"/>
    <property type="match status" value="1"/>
</dbReference>
<dbReference type="InterPro" id="IPR014729">
    <property type="entry name" value="Rossmann-like_a/b/a_fold"/>
</dbReference>
<feature type="transmembrane region" description="Helical" evidence="1">
    <location>
        <begin position="7"/>
        <end position="30"/>
    </location>
</feature>
<dbReference type="AlphaFoldDB" id="A0A2K2FC12"/>
<dbReference type="GO" id="GO:0043164">
    <property type="term" value="P:Gram-negative-bacterium-type cell wall biogenesis"/>
    <property type="evidence" value="ECO:0007669"/>
    <property type="project" value="TreeGrafter"/>
</dbReference>
<dbReference type="InterPro" id="IPR036737">
    <property type="entry name" value="OmpA-like_sf"/>
</dbReference>
<dbReference type="InterPro" id="IPR003848">
    <property type="entry name" value="DUF218"/>
</dbReference>
<gene>
    <name evidence="3" type="ORF">CDQ84_13135</name>
</gene>
<dbReference type="RefSeq" id="WP_103082188.1">
    <property type="nucleotide sequence ID" value="NZ_CP021850.1"/>
</dbReference>